<evidence type="ECO:0000313" key="2">
    <source>
        <dbReference type="EMBL" id="CCM07048.1"/>
    </source>
</evidence>
<reference evidence="2 3" key="1">
    <citation type="journal article" date="2012" name="Appl. Environ. Microbiol.">
        <title>Short-read sequencing for genomic analysis of the brown rot fungus Fibroporia radiculosa.</title>
        <authorList>
            <person name="Tang J.D."/>
            <person name="Perkins A.D."/>
            <person name="Sonstegard T.S."/>
            <person name="Schroeder S.G."/>
            <person name="Burgess S.C."/>
            <person name="Diehl S.V."/>
        </authorList>
    </citation>
    <scope>NUCLEOTIDE SEQUENCE [LARGE SCALE GENOMIC DNA]</scope>
    <source>
        <strain evidence="2 3">TFFH 294</strain>
    </source>
</reference>
<dbReference type="AlphaFoldDB" id="J7SCZ4"/>
<name>J7SCZ4_9APHY</name>
<sequence length="106" mass="11204">MGVLVGDNEGGGSEGVKSLFGDGGGDGSGDSVNLQSDGVGLLEEEDGEDEDEDEEGGEEPAAFWSKFGFWVESFEVSGFQPYPSDQSDTGLDFCAKWEYYAEVGNP</sequence>
<keyword evidence="3" id="KW-1185">Reference proteome</keyword>
<organism evidence="2 3">
    <name type="scientific">Fibroporia radiculosa</name>
    <dbReference type="NCBI Taxonomy" id="599839"/>
    <lineage>
        <taxon>Eukaryota</taxon>
        <taxon>Fungi</taxon>
        <taxon>Dikarya</taxon>
        <taxon>Basidiomycota</taxon>
        <taxon>Agaricomycotina</taxon>
        <taxon>Agaricomycetes</taxon>
        <taxon>Polyporales</taxon>
        <taxon>Fibroporiaceae</taxon>
        <taxon>Fibroporia</taxon>
    </lineage>
</organism>
<dbReference type="RefSeq" id="XP_012177069.1">
    <property type="nucleotide sequence ID" value="XM_012321679.1"/>
</dbReference>
<dbReference type="HOGENOM" id="CLU_2223313_0_0_1"/>
<accession>J7SCZ4</accession>
<feature type="compositionally biased region" description="Acidic residues" evidence="1">
    <location>
        <begin position="42"/>
        <end position="58"/>
    </location>
</feature>
<dbReference type="GeneID" id="24101948"/>
<evidence type="ECO:0000256" key="1">
    <source>
        <dbReference type="SAM" id="MobiDB-lite"/>
    </source>
</evidence>
<dbReference type="InParanoid" id="J7SCZ4"/>
<feature type="region of interest" description="Disordered" evidence="1">
    <location>
        <begin position="1"/>
        <end position="59"/>
    </location>
</feature>
<dbReference type="EMBL" id="HE797628">
    <property type="protein sequence ID" value="CCM07048.1"/>
    <property type="molecule type" value="Genomic_DNA"/>
</dbReference>
<gene>
    <name evidence="2" type="ORF">FIBRA_09368</name>
</gene>
<proteinExistence type="predicted"/>
<protein>
    <submittedName>
        <fullName evidence="2">Uncharacterized protein</fullName>
    </submittedName>
</protein>
<dbReference type="Proteomes" id="UP000006352">
    <property type="component" value="Unassembled WGS sequence"/>
</dbReference>
<evidence type="ECO:0000313" key="3">
    <source>
        <dbReference type="Proteomes" id="UP000006352"/>
    </source>
</evidence>